<accession>A0ABU0TBZ6</accession>
<proteinExistence type="predicted"/>
<dbReference type="RefSeq" id="WP_307530557.1">
    <property type="nucleotide sequence ID" value="NZ_JAUSZI010000002.1"/>
</dbReference>
<sequence length="48" mass="5444">MPNRELLLCARAMALFTTSLPVKFSPTRDQIDEEIMKAVRLHHGYTAA</sequence>
<comment type="caution">
    <text evidence="1">The sequence shown here is derived from an EMBL/GenBank/DDBJ whole genome shotgun (WGS) entry which is preliminary data.</text>
</comment>
<evidence type="ECO:0000313" key="1">
    <source>
        <dbReference type="EMBL" id="MDQ1033340.1"/>
    </source>
</evidence>
<protein>
    <submittedName>
        <fullName evidence="1">Uncharacterized protein</fullName>
    </submittedName>
</protein>
<reference evidence="1 2" key="1">
    <citation type="submission" date="2023-07" db="EMBL/GenBank/DDBJ databases">
        <title>Comparative genomics of wheat-associated soil bacteria to identify genetic determinants of phenazine resistance.</title>
        <authorList>
            <person name="Mouncey N."/>
        </authorList>
    </citation>
    <scope>NUCLEOTIDE SEQUENCE [LARGE SCALE GENOMIC DNA]</scope>
    <source>
        <strain evidence="1 2">V2I4</strain>
    </source>
</reference>
<dbReference type="Proteomes" id="UP001230328">
    <property type="component" value="Unassembled WGS sequence"/>
</dbReference>
<gene>
    <name evidence="1" type="ORF">QF035_010922</name>
</gene>
<evidence type="ECO:0000313" key="2">
    <source>
        <dbReference type="Proteomes" id="UP001230328"/>
    </source>
</evidence>
<name>A0ABU0TBZ6_9ACTN</name>
<organism evidence="1 2">
    <name type="scientific">Streptomyces umbrinus</name>
    <dbReference type="NCBI Taxonomy" id="67370"/>
    <lineage>
        <taxon>Bacteria</taxon>
        <taxon>Bacillati</taxon>
        <taxon>Actinomycetota</taxon>
        <taxon>Actinomycetes</taxon>
        <taxon>Kitasatosporales</taxon>
        <taxon>Streptomycetaceae</taxon>
        <taxon>Streptomyces</taxon>
        <taxon>Streptomyces phaeochromogenes group</taxon>
    </lineage>
</organism>
<dbReference type="EMBL" id="JAUSZI010000002">
    <property type="protein sequence ID" value="MDQ1033340.1"/>
    <property type="molecule type" value="Genomic_DNA"/>
</dbReference>
<keyword evidence="2" id="KW-1185">Reference proteome</keyword>